<name>A0A383BH12_9ZZZZ</name>
<reference evidence="1" key="1">
    <citation type="submission" date="2018-05" db="EMBL/GenBank/DDBJ databases">
        <authorList>
            <person name="Lanie J.A."/>
            <person name="Ng W.-L."/>
            <person name="Kazmierczak K.M."/>
            <person name="Andrzejewski T.M."/>
            <person name="Davidsen T.M."/>
            <person name="Wayne K.J."/>
            <person name="Tettelin H."/>
            <person name="Glass J.I."/>
            <person name="Rusch D."/>
            <person name="Podicherti R."/>
            <person name="Tsui H.-C.T."/>
            <person name="Winkler M.E."/>
        </authorList>
    </citation>
    <scope>NUCLEOTIDE SEQUENCE</scope>
</reference>
<accession>A0A383BH12</accession>
<dbReference type="EMBL" id="UINC01200289">
    <property type="protein sequence ID" value="SVE19103.1"/>
    <property type="molecule type" value="Genomic_DNA"/>
</dbReference>
<feature type="non-terminal residue" evidence="1">
    <location>
        <position position="1"/>
    </location>
</feature>
<gene>
    <name evidence="1" type="ORF">METZ01_LOCUS471957</name>
</gene>
<evidence type="ECO:0000313" key="1">
    <source>
        <dbReference type="EMBL" id="SVE19103.1"/>
    </source>
</evidence>
<organism evidence="1">
    <name type="scientific">marine metagenome</name>
    <dbReference type="NCBI Taxonomy" id="408172"/>
    <lineage>
        <taxon>unclassified sequences</taxon>
        <taxon>metagenomes</taxon>
        <taxon>ecological metagenomes</taxon>
    </lineage>
</organism>
<protein>
    <submittedName>
        <fullName evidence="1">Uncharacterized protein</fullName>
    </submittedName>
</protein>
<sequence>VAISQTTKISTITRHRILSPFAPTGTFFSASKSSNQNCTARQRHKIKQSAQRILHVVGDVLPTRTT</sequence>
<proteinExistence type="predicted"/>
<dbReference type="AlphaFoldDB" id="A0A383BH12"/>